<dbReference type="InterPro" id="IPR018170">
    <property type="entry name" value="Aldo/ket_reductase_CS"/>
</dbReference>
<keyword evidence="1" id="KW-0560">Oxidoreductase</keyword>
<evidence type="ECO:0000313" key="3">
    <source>
        <dbReference type="EMBL" id="UOR05169.1"/>
    </source>
</evidence>
<name>A0A8T9SZH9_9BACT</name>
<dbReference type="PANTHER" id="PTHR43364">
    <property type="entry name" value="NADH-SPECIFIC METHYLGLYOXAL REDUCTASE-RELATED"/>
    <property type="match status" value="1"/>
</dbReference>
<dbReference type="Pfam" id="PF00248">
    <property type="entry name" value="Aldo_ket_red"/>
    <property type="match status" value="1"/>
</dbReference>
<evidence type="ECO:0000313" key="4">
    <source>
        <dbReference type="Proteomes" id="UP000829925"/>
    </source>
</evidence>
<dbReference type="InterPro" id="IPR050523">
    <property type="entry name" value="AKR_Detox_Biosynth"/>
</dbReference>
<proteinExistence type="predicted"/>
<evidence type="ECO:0000259" key="2">
    <source>
        <dbReference type="Pfam" id="PF00248"/>
    </source>
</evidence>
<dbReference type="CDD" id="cd19149">
    <property type="entry name" value="AKR_AKR11B2"/>
    <property type="match status" value="1"/>
</dbReference>
<dbReference type="InterPro" id="IPR036812">
    <property type="entry name" value="NAD(P)_OxRdtase_dom_sf"/>
</dbReference>
<dbReference type="InterPro" id="IPR020471">
    <property type="entry name" value="AKR"/>
</dbReference>
<dbReference type="KEGG" id="haei:MUN82_19805"/>
<dbReference type="PROSITE" id="PS00062">
    <property type="entry name" value="ALDOKETO_REDUCTASE_2"/>
    <property type="match status" value="1"/>
</dbReference>
<protein>
    <submittedName>
        <fullName evidence="3">Aldo/keto reductase</fullName>
    </submittedName>
</protein>
<dbReference type="Gene3D" id="3.20.20.100">
    <property type="entry name" value="NADP-dependent oxidoreductase domain"/>
    <property type="match status" value="1"/>
</dbReference>
<accession>A0A8T9SZH9</accession>
<organism evidence="3 4">
    <name type="scientific">Hymenobacter aerilatus</name>
    <dbReference type="NCBI Taxonomy" id="2932251"/>
    <lineage>
        <taxon>Bacteria</taxon>
        <taxon>Pseudomonadati</taxon>
        <taxon>Bacteroidota</taxon>
        <taxon>Cytophagia</taxon>
        <taxon>Cytophagales</taxon>
        <taxon>Hymenobacteraceae</taxon>
        <taxon>Hymenobacter</taxon>
    </lineage>
</organism>
<dbReference type="GO" id="GO:0005829">
    <property type="term" value="C:cytosol"/>
    <property type="evidence" value="ECO:0007669"/>
    <property type="project" value="TreeGrafter"/>
</dbReference>
<dbReference type="RefSeq" id="WP_245093197.1">
    <property type="nucleotide sequence ID" value="NZ_CP095053.1"/>
</dbReference>
<dbReference type="AlphaFoldDB" id="A0A8T9SZH9"/>
<sequence>MEYRELGDSGLRVSAITFGSWAAGGWMWGGTEQNDAVGAIHAAYEHGVTSIDTAPIYGQGLSEQIVGEAIKSLPRDKVQILTKFGMRWDLPEAKGDFAMKTKNNEGQDIDVYKYASPESIIKECEDSLRRLGTDYIDLYQIHWPDVTTPIHDTMEAVNKLVEQGKVRAVGVSNYSVEQMREAENTVKLASNQVPYSMLRRSIEQELVPYCQEHNKGILAYSPMQLGLLTGKFKPGQHFDSSDLRSTNKLFTPDNIEKVNAFLHQLQPLADDKKATLAQLVIAWTIAQPGITVALVGARNPKQATQNAQAGDVQLSAEDISFINDELGKVQIG</sequence>
<evidence type="ECO:0000256" key="1">
    <source>
        <dbReference type="ARBA" id="ARBA00023002"/>
    </source>
</evidence>
<dbReference type="PRINTS" id="PR00069">
    <property type="entry name" value="ALDKETRDTASE"/>
</dbReference>
<gene>
    <name evidence="3" type="ORF">MUN82_19805</name>
</gene>
<dbReference type="InterPro" id="IPR023210">
    <property type="entry name" value="NADP_OxRdtase_dom"/>
</dbReference>
<dbReference type="EMBL" id="CP095053">
    <property type="protein sequence ID" value="UOR05169.1"/>
    <property type="molecule type" value="Genomic_DNA"/>
</dbReference>
<feature type="domain" description="NADP-dependent oxidoreductase" evidence="2">
    <location>
        <begin position="16"/>
        <end position="322"/>
    </location>
</feature>
<dbReference type="SUPFAM" id="SSF51430">
    <property type="entry name" value="NAD(P)-linked oxidoreductase"/>
    <property type="match status" value="1"/>
</dbReference>
<dbReference type="GO" id="GO:0016491">
    <property type="term" value="F:oxidoreductase activity"/>
    <property type="evidence" value="ECO:0007669"/>
    <property type="project" value="UniProtKB-KW"/>
</dbReference>
<reference evidence="3 4" key="1">
    <citation type="submission" date="2022-04" db="EMBL/GenBank/DDBJ databases">
        <title>Hymenobacter sp. isolated from the air.</title>
        <authorList>
            <person name="Won M."/>
            <person name="Lee C.-M."/>
            <person name="Woen H.-Y."/>
            <person name="Kwon S.-W."/>
        </authorList>
    </citation>
    <scope>NUCLEOTIDE SEQUENCE [LARGE SCALE GENOMIC DNA]</scope>
    <source>
        <strain evidence="4">5413 J-13</strain>
    </source>
</reference>
<dbReference type="FunFam" id="3.20.20.100:FF:000004">
    <property type="entry name" value="Oxidoreductase, aldo/keto reductase"/>
    <property type="match status" value="1"/>
</dbReference>
<dbReference type="Proteomes" id="UP000829925">
    <property type="component" value="Chromosome"/>
</dbReference>
<keyword evidence="4" id="KW-1185">Reference proteome</keyword>
<dbReference type="PANTHER" id="PTHR43364:SF4">
    <property type="entry name" value="NAD(P)-LINKED OXIDOREDUCTASE SUPERFAMILY PROTEIN"/>
    <property type="match status" value="1"/>
</dbReference>